<feature type="compositionally biased region" description="Basic and acidic residues" evidence="1">
    <location>
        <begin position="43"/>
        <end position="52"/>
    </location>
</feature>
<feature type="region of interest" description="Disordered" evidence="1">
    <location>
        <begin position="26"/>
        <end position="52"/>
    </location>
</feature>
<sequence length="52" mass="5618">MTGSPREPTLDELIDDEDAKIAALGEADGVRPALDPEDPLEEEYGHRPVDGD</sequence>
<name>A0A7W7T1B0_9PSEU</name>
<proteinExistence type="predicted"/>
<evidence type="ECO:0000313" key="2">
    <source>
        <dbReference type="EMBL" id="MBB4964738.1"/>
    </source>
</evidence>
<evidence type="ECO:0000313" key="3">
    <source>
        <dbReference type="Proteomes" id="UP000542674"/>
    </source>
</evidence>
<evidence type="ECO:0000256" key="1">
    <source>
        <dbReference type="SAM" id="MobiDB-lite"/>
    </source>
</evidence>
<dbReference type="EMBL" id="JACHJS010000001">
    <property type="protein sequence ID" value="MBB4964738.1"/>
    <property type="molecule type" value="Genomic_DNA"/>
</dbReference>
<dbReference type="RefSeq" id="WP_184667954.1">
    <property type="nucleotide sequence ID" value="NZ_BAABAI010000015.1"/>
</dbReference>
<gene>
    <name evidence="2" type="ORF">F4559_002097</name>
</gene>
<reference evidence="2 3" key="1">
    <citation type="submission" date="2020-08" db="EMBL/GenBank/DDBJ databases">
        <title>Sequencing the genomes of 1000 actinobacteria strains.</title>
        <authorList>
            <person name="Klenk H.-P."/>
        </authorList>
    </citation>
    <scope>NUCLEOTIDE SEQUENCE [LARGE SCALE GENOMIC DNA]</scope>
    <source>
        <strain evidence="2 3">DSM 45084</strain>
    </source>
</reference>
<keyword evidence="3" id="KW-1185">Reference proteome</keyword>
<accession>A0A7W7T1B0</accession>
<protein>
    <submittedName>
        <fullName evidence="2">Uncharacterized protein</fullName>
    </submittedName>
</protein>
<organism evidence="2 3">
    <name type="scientific">Saccharothrix violaceirubra</name>
    <dbReference type="NCBI Taxonomy" id="413306"/>
    <lineage>
        <taxon>Bacteria</taxon>
        <taxon>Bacillati</taxon>
        <taxon>Actinomycetota</taxon>
        <taxon>Actinomycetes</taxon>
        <taxon>Pseudonocardiales</taxon>
        <taxon>Pseudonocardiaceae</taxon>
        <taxon>Saccharothrix</taxon>
    </lineage>
</organism>
<comment type="caution">
    <text evidence="2">The sequence shown here is derived from an EMBL/GenBank/DDBJ whole genome shotgun (WGS) entry which is preliminary data.</text>
</comment>
<dbReference type="Proteomes" id="UP000542674">
    <property type="component" value="Unassembled WGS sequence"/>
</dbReference>
<dbReference type="AlphaFoldDB" id="A0A7W7T1B0"/>